<dbReference type="AlphaFoldDB" id="C4L7Z3"/>
<comment type="pathway">
    <text evidence="3">Amino-acid biosynthesis; ergothioneine biosynthesis.</text>
</comment>
<dbReference type="SUPFAM" id="SSF56436">
    <property type="entry name" value="C-type lectin-like"/>
    <property type="match status" value="1"/>
</dbReference>
<dbReference type="PANTHER" id="PTHR23150:SF26">
    <property type="entry name" value="GENERIC METHYLTRANSFERASE"/>
    <property type="match status" value="1"/>
</dbReference>
<dbReference type="InterPro" id="IPR005532">
    <property type="entry name" value="SUMF_dom"/>
</dbReference>
<dbReference type="NCBIfam" id="TIGR04344">
    <property type="entry name" value="ovoA_Nterm"/>
    <property type="match status" value="1"/>
</dbReference>
<dbReference type="Pfam" id="PF12867">
    <property type="entry name" value="DinB_2"/>
    <property type="match status" value="1"/>
</dbReference>
<dbReference type="InterPro" id="IPR027577">
    <property type="entry name" value="OvoA_Nterm"/>
</dbReference>
<name>C4L7Z3_TOLAT</name>
<accession>C4L7Z3</accession>
<evidence type="ECO:0000313" key="6">
    <source>
        <dbReference type="EMBL" id="ACQ91792.1"/>
    </source>
</evidence>
<dbReference type="InterPro" id="IPR042095">
    <property type="entry name" value="SUMF_sf"/>
</dbReference>
<feature type="domain" description="DinB-like" evidence="5">
    <location>
        <begin position="45"/>
        <end position="180"/>
    </location>
</feature>
<dbReference type="GO" id="GO:0120147">
    <property type="term" value="F:formylglycine-generating oxidase activity"/>
    <property type="evidence" value="ECO:0007669"/>
    <property type="project" value="TreeGrafter"/>
</dbReference>
<dbReference type="NCBIfam" id="TIGR04345">
    <property type="entry name" value="ovoA_Cterm"/>
    <property type="match status" value="1"/>
</dbReference>
<dbReference type="InterPro" id="IPR029063">
    <property type="entry name" value="SAM-dependent_MTases_sf"/>
</dbReference>
<evidence type="ECO:0008006" key="8">
    <source>
        <dbReference type="Google" id="ProtNLM"/>
    </source>
</evidence>
<evidence type="ECO:0000259" key="4">
    <source>
        <dbReference type="Pfam" id="PF03781"/>
    </source>
</evidence>
<keyword evidence="2" id="KW-0408">Iron</keyword>
<reference evidence="6 7" key="2">
    <citation type="journal article" date="2011" name="Stand. Genomic Sci.">
        <title>Complete genome sequence of Tolumonas auensis type strain (TA 4).</title>
        <authorList>
            <person name="Chertkov O."/>
            <person name="Copeland A."/>
            <person name="Lucas S."/>
            <person name="Lapidus A."/>
            <person name="Berry K.W."/>
            <person name="Detter J.C."/>
            <person name="Del Rio T.G."/>
            <person name="Hammon N."/>
            <person name="Dalin E."/>
            <person name="Tice H."/>
            <person name="Pitluck S."/>
            <person name="Richardson P."/>
            <person name="Bruce D."/>
            <person name="Goodwin L."/>
            <person name="Han C."/>
            <person name="Tapia R."/>
            <person name="Saunders E."/>
            <person name="Schmutz J."/>
            <person name="Brettin T."/>
            <person name="Larimer F."/>
            <person name="Land M."/>
            <person name="Hauser L."/>
            <person name="Spring S."/>
            <person name="Rohde M."/>
            <person name="Kyrpides N.C."/>
            <person name="Ivanova N."/>
            <person name="Goker M."/>
            <person name="Beller H.R."/>
            <person name="Klenk H.P."/>
            <person name="Woyke T."/>
        </authorList>
    </citation>
    <scope>NUCLEOTIDE SEQUENCE [LARGE SCALE GENOMIC DNA]</scope>
    <source>
        <strain evidence="7">DSM 9187 / TA4</strain>
    </source>
</reference>
<dbReference type="CDD" id="cd02440">
    <property type="entry name" value="AdoMet_MTases"/>
    <property type="match status" value="1"/>
</dbReference>
<protein>
    <recommendedName>
        <fullName evidence="8">Sulphatase-modifying factor protein</fullName>
    </recommendedName>
</protein>
<dbReference type="SUPFAM" id="SSF53335">
    <property type="entry name" value="S-adenosyl-L-methionine-dependent methyltransferases"/>
    <property type="match status" value="1"/>
</dbReference>
<dbReference type="InterPro" id="IPR027625">
    <property type="entry name" value="OvoA_Cterm"/>
</dbReference>
<gene>
    <name evidence="6" type="ordered locus">Tola_0162</name>
</gene>
<evidence type="ECO:0000313" key="7">
    <source>
        <dbReference type="Proteomes" id="UP000009073"/>
    </source>
</evidence>
<dbReference type="Gene3D" id="3.40.50.150">
    <property type="entry name" value="Vaccinia Virus protein VP39"/>
    <property type="match status" value="1"/>
</dbReference>
<dbReference type="EMBL" id="CP001616">
    <property type="protein sequence ID" value="ACQ91792.1"/>
    <property type="molecule type" value="Genomic_DNA"/>
</dbReference>
<evidence type="ECO:0000256" key="1">
    <source>
        <dbReference type="ARBA" id="ARBA00023002"/>
    </source>
</evidence>
<dbReference type="InterPro" id="IPR024775">
    <property type="entry name" value="DinB-like"/>
</dbReference>
<keyword evidence="7" id="KW-1185">Reference proteome</keyword>
<dbReference type="InterPro" id="IPR051043">
    <property type="entry name" value="Sulfatase_Mod_Factor_Kinase"/>
</dbReference>
<proteinExistence type="predicted"/>
<evidence type="ECO:0000259" key="5">
    <source>
        <dbReference type="Pfam" id="PF12867"/>
    </source>
</evidence>
<dbReference type="InterPro" id="IPR016187">
    <property type="entry name" value="CTDL_fold"/>
</dbReference>
<dbReference type="Gene3D" id="3.90.1580.10">
    <property type="entry name" value="paralog of FGE (formylglycine-generating enzyme)"/>
    <property type="match status" value="1"/>
</dbReference>
<evidence type="ECO:0000256" key="3">
    <source>
        <dbReference type="ARBA" id="ARBA00037882"/>
    </source>
</evidence>
<dbReference type="FunFam" id="3.90.1580.10:FF:000006">
    <property type="entry name" value="Generic methyltransferase, putative"/>
    <property type="match status" value="1"/>
</dbReference>
<evidence type="ECO:0000256" key="2">
    <source>
        <dbReference type="ARBA" id="ARBA00023004"/>
    </source>
</evidence>
<dbReference type="RefSeq" id="WP_012728391.1">
    <property type="nucleotide sequence ID" value="NC_012691.1"/>
</dbReference>
<dbReference type="HOGENOM" id="CLU_019343_0_0_6"/>
<feature type="domain" description="Sulfatase-modifying factor enzyme-like" evidence="4">
    <location>
        <begin position="216"/>
        <end position="470"/>
    </location>
</feature>
<dbReference type="PANTHER" id="PTHR23150">
    <property type="entry name" value="SULFATASE MODIFYING FACTOR 1, 2"/>
    <property type="match status" value="1"/>
</dbReference>
<organism evidence="6 7">
    <name type="scientific">Tolumonas auensis (strain DSM 9187 / NBRC 110442 / TA 4)</name>
    <dbReference type="NCBI Taxonomy" id="595494"/>
    <lineage>
        <taxon>Bacteria</taxon>
        <taxon>Pseudomonadati</taxon>
        <taxon>Pseudomonadota</taxon>
        <taxon>Gammaproteobacteria</taxon>
        <taxon>Aeromonadales</taxon>
        <taxon>Aeromonadaceae</taxon>
        <taxon>Tolumonas</taxon>
    </lineage>
</organism>
<dbReference type="KEGG" id="tau:Tola_0162"/>
<dbReference type="OrthoDB" id="9768004at2"/>
<dbReference type="STRING" id="595494.Tola_0162"/>
<keyword evidence="1" id="KW-0560">Oxidoreductase</keyword>
<dbReference type="Pfam" id="PF03781">
    <property type="entry name" value="FGE-sulfatase"/>
    <property type="match status" value="1"/>
</dbReference>
<dbReference type="eggNOG" id="COG2227">
    <property type="taxonomic scope" value="Bacteria"/>
</dbReference>
<reference evidence="7" key="1">
    <citation type="submission" date="2009-05" db="EMBL/GenBank/DDBJ databases">
        <title>Complete sequence of Tolumonas auensis DSM 9187.</title>
        <authorList>
            <consortium name="US DOE Joint Genome Institute"/>
            <person name="Lucas S."/>
            <person name="Copeland A."/>
            <person name="Lapidus A."/>
            <person name="Glavina del Rio T."/>
            <person name="Tice H."/>
            <person name="Bruce D."/>
            <person name="Goodwin L."/>
            <person name="Pitluck S."/>
            <person name="Chertkov O."/>
            <person name="Brettin T."/>
            <person name="Detter J.C."/>
            <person name="Han C."/>
            <person name="Larimer F."/>
            <person name="Land M."/>
            <person name="Hauser L."/>
            <person name="Kyrpides N."/>
            <person name="Mikhailova N."/>
            <person name="Spring S."/>
            <person name="Beller H."/>
        </authorList>
    </citation>
    <scope>NUCLEOTIDE SEQUENCE [LARGE SCALE GENOMIC DNA]</scope>
    <source>
        <strain evidence="7">DSM 9187 / TA4</strain>
    </source>
</reference>
<dbReference type="Pfam" id="PF13489">
    <property type="entry name" value="Methyltransf_23"/>
    <property type="match status" value="1"/>
</dbReference>
<dbReference type="eggNOG" id="COG1262">
    <property type="taxonomic scope" value="Bacteria"/>
</dbReference>
<dbReference type="Proteomes" id="UP000009073">
    <property type="component" value="Chromosome"/>
</dbReference>
<sequence length="724" mass="83924">MDTPNQFSLSDTQIASASALPAPTHTLWLHGTDVAAKRQELLNYFIQTYDLYDSLFDCLACDDAWYKKAIPLRHPLIFYYGHTAAFFINKLLAGQFIQQRIDADIEATVAIGVDEMSWDDLDEKHYRWPTIQRLREYRQQVRSRVIQFIQDMPLELPITWENPAWAILMGIEHERIHLETSSVLIRQLPLERVQPQPRWQYCPTQRNNIADVPQNALITVAGTTIQLGKPESDTTYGWDNEYGQRSITLESFQASKYLVSNAEYLEFIQDGGYQQPQWWSEEGLGWLNFTKADKPTFWCGDPTQTTSLRLRLMCEEIPMPWDWPVETNQLESAAFCRWKAAKTGLPIQLPSEAEWMALRENITADQPDWIKAPGNINLEYWSSSCPIDQFLHGKFYDVIGNVWQWTSTAIDGFNGFRVHPLYDDFSTPTFDGKHNLIKGGSWISTGNLAIKNARYAFRRHFFQHAGFRYVVSRYQEPMLVNPYETDPLIAQYLDSHYGAERFGVPNHCKTLAEIANQFCQNKIRALDIGCSVGRASFELAKYFQHVDAVDYSARFIDIAQILAQQNSFRYAMTNEGELVDYREAKLTDCQLSPELANHIHFTQGDACNLKNKYRHYDLILAANMLDRLREPARFLKDLAHRLRDDGILMICSPHTWQEDSTVKSYWLGGIRENGEALTTYQALQRILSKEFEEITKPQDIPFVLQETARKYQYLLSQLTVWRKK</sequence>